<accession>G9XJM0</accession>
<proteinExistence type="predicted"/>
<comment type="caution">
    <text evidence="9">The sequence shown here is derived from an EMBL/GenBank/DDBJ whole genome shotgun (WGS) entry which is preliminary data.</text>
</comment>
<dbReference type="PROSITE" id="PS51379">
    <property type="entry name" value="4FE4S_FER_2"/>
    <property type="match status" value="1"/>
</dbReference>
<evidence type="ECO:0000256" key="1">
    <source>
        <dbReference type="ARBA" id="ARBA00022448"/>
    </source>
</evidence>
<evidence type="ECO:0000256" key="5">
    <source>
        <dbReference type="ARBA" id="ARBA00022982"/>
    </source>
</evidence>
<name>G9XJM0_DESHA</name>
<evidence type="ECO:0000313" key="10">
    <source>
        <dbReference type="Proteomes" id="UP000004416"/>
    </source>
</evidence>
<evidence type="ECO:0000256" key="7">
    <source>
        <dbReference type="ARBA" id="ARBA00023014"/>
    </source>
</evidence>
<reference evidence="9 10" key="1">
    <citation type="submission" date="2011-08" db="EMBL/GenBank/DDBJ databases">
        <authorList>
            <person name="Weinstock G."/>
            <person name="Sodergren E."/>
            <person name="Clifton S."/>
            <person name="Fulton L."/>
            <person name="Fulton B."/>
            <person name="Courtney L."/>
            <person name="Fronick C."/>
            <person name="Harrison M."/>
            <person name="Strong C."/>
            <person name="Farmer C."/>
            <person name="Delahaunty K."/>
            <person name="Markovic C."/>
            <person name="Hall O."/>
            <person name="Minx P."/>
            <person name="Tomlinson C."/>
            <person name="Mitreva M."/>
            <person name="Hou S."/>
            <person name="Chen J."/>
            <person name="Wollam A."/>
            <person name="Pepin K.H."/>
            <person name="Johnson M."/>
            <person name="Bhonagiri V."/>
            <person name="Zhang X."/>
            <person name="Suruliraj S."/>
            <person name="Warren W."/>
            <person name="Chinwalla A."/>
            <person name="Mardis E.R."/>
            <person name="Wilson R.K."/>
        </authorList>
    </citation>
    <scope>NUCLEOTIDE SEQUENCE [LARGE SCALE GENOMIC DNA]</scope>
    <source>
        <strain evidence="9 10">DP7</strain>
    </source>
</reference>
<evidence type="ECO:0000313" key="9">
    <source>
        <dbReference type="EMBL" id="EHL08164.1"/>
    </source>
</evidence>
<keyword evidence="3" id="KW-0479">Metal-binding</keyword>
<evidence type="ECO:0000256" key="4">
    <source>
        <dbReference type="ARBA" id="ARBA00022737"/>
    </source>
</evidence>
<keyword evidence="4" id="KW-0677">Repeat</keyword>
<sequence>MRKMAQYGLLIDNEYCTGCHSCEVACKNEKMLPLGQWGIKLLELGPWQLMDDKHWEHRYIPVPTQYCDLCEDRVAGGGQPSCVLHCLASAMEFGPLEELTAKMAAKGRQASIFIP</sequence>
<keyword evidence="2" id="KW-0004">4Fe-4S</keyword>
<dbReference type="GO" id="GO:0051539">
    <property type="term" value="F:4 iron, 4 sulfur cluster binding"/>
    <property type="evidence" value="ECO:0007669"/>
    <property type="project" value="UniProtKB-KW"/>
</dbReference>
<feature type="domain" description="4Fe-4S ferredoxin-type" evidence="8">
    <location>
        <begin position="7"/>
        <end position="36"/>
    </location>
</feature>
<dbReference type="Proteomes" id="UP000004416">
    <property type="component" value="Unassembled WGS sequence"/>
</dbReference>
<dbReference type="InterPro" id="IPR017896">
    <property type="entry name" value="4Fe4S_Fe-S-bd"/>
</dbReference>
<keyword evidence="5" id="KW-0249">Electron transport</keyword>
<keyword evidence="7" id="KW-0411">Iron-sulfur</keyword>
<dbReference type="Gene3D" id="3.30.70.20">
    <property type="match status" value="1"/>
</dbReference>
<evidence type="ECO:0000256" key="6">
    <source>
        <dbReference type="ARBA" id="ARBA00023004"/>
    </source>
</evidence>
<dbReference type="PATRIC" id="fig|537010.4.peg.1063"/>
<dbReference type="PANTHER" id="PTHR43177">
    <property type="entry name" value="PROTEIN NRFC"/>
    <property type="match status" value="1"/>
</dbReference>
<dbReference type="SUPFAM" id="SSF54862">
    <property type="entry name" value="4Fe-4S ferredoxins"/>
    <property type="match status" value="1"/>
</dbReference>
<dbReference type="InterPro" id="IPR050954">
    <property type="entry name" value="ET_IronSulfur_Cluster-Binding"/>
</dbReference>
<gene>
    <name evidence="9" type="ORF">HMPREF0322_01151</name>
</gene>
<dbReference type="HOGENOM" id="CLU_151196_0_0_9"/>
<dbReference type="PANTHER" id="PTHR43177:SF5">
    <property type="entry name" value="ANAEROBIC DIMETHYL SULFOXIDE REDUCTASE CHAIN B-RELATED"/>
    <property type="match status" value="1"/>
</dbReference>
<evidence type="ECO:0000259" key="8">
    <source>
        <dbReference type="PROSITE" id="PS51379"/>
    </source>
</evidence>
<keyword evidence="1" id="KW-0813">Transport</keyword>
<evidence type="ECO:0000256" key="2">
    <source>
        <dbReference type="ARBA" id="ARBA00022485"/>
    </source>
</evidence>
<dbReference type="EMBL" id="AFZX01000030">
    <property type="protein sequence ID" value="EHL08164.1"/>
    <property type="molecule type" value="Genomic_DNA"/>
</dbReference>
<dbReference type="AlphaFoldDB" id="G9XJM0"/>
<evidence type="ECO:0000256" key="3">
    <source>
        <dbReference type="ARBA" id="ARBA00022723"/>
    </source>
</evidence>
<protein>
    <recommendedName>
        <fullName evidence="8">4Fe-4S ferredoxin-type domain-containing protein</fullName>
    </recommendedName>
</protein>
<dbReference type="GO" id="GO:0046872">
    <property type="term" value="F:metal ion binding"/>
    <property type="evidence" value="ECO:0007669"/>
    <property type="project" value="UniProtKB-KW"/>
</dbReference>
<keyword evidence="6" id="KW-0408">Iron</keyword>
<organism evidence="9 10">
    <name type="scientific">Desulfitobacterium hafniense DP7</name>
    <dbReference type="NCBI Taxonomy" id="537010"/>
    <lineage>
        <taxon>Bacteria</taxon>
        <taxon>Bacillati</taxon>
        <taxon>Bacillota</taxon>
        <taxon>Clostridia</taxon>
        <taxon>Eubacteriales</taxon>
        <taxon>Desulfitobacteriaceae</taxon>
        <taxon>Desulfitobacterium</taxon>
    </lineage>
</organism>